<dbReference type="EMBL" id="NOXX01000016">
    <property type="protein sequence ID" value="OYQ51831.1"/>
    <property type="molecule type" value="Genomic_DNA"/>
</dbReference>
<keyword evidence="2" id="KW-1185">Reference proteome</keyword>
<comment type="caution">
    <text evidence="1">The sequence shown here is derived from an EMBL/GenBank/DDBJ whole genome shotgun (WGS) entry which is preliminary data.</text>
</comment>
<organism evidence="1 2">
    <name type="scientific">Flavobacterium aurantiibacter</name>
    <dbReference type="NCBI Taxonomy" id="2023067"/>
    <lineage>
        <taxon>Bacteria</taxon>
        <taxon>Pseudomonadati</taxon>
        <taxon>Bacteroidota</taxon>
        <taxon>Flavobacteriia</taxon>
        <taxon>Flavobacteriales</taxon>
        <taxon>Flavobacteriaceae</taxon>
        <taxon>Flavobacterium</taxon>
    </lineage>
</organism>
<proteinExistence type="predicted"/>
<protein>
    <recommendedName>
        <fullName evidence="3">RHS repeat-associated core domain-containing protein</fullName>
    </recommendedName>
</protein>
<name>A0A256ADX2_9FLAO</name>
<dbReference type="AlphaFoldDB" id="A0A256ADX2"/>
<dbReference type="Proteomes" id="UP000216035">
    <property type="component" value="Unassembled WGS sequence"/>
</dbReference>
<evidence type="ECO:0000313" key="1">
    <source>
        <dbReference type="EMBL" id="OYQ51831.1"/>
    </source>
</evidence>
<gene>
    <name evidence="1" type="ORF">CHX27_00135</name>
</gene>
<reference evidence="1 2" key="1">
    <citation type="submission" date="2017-07" db="EMBL/GenBank/DDBJ databases">
        <title>Flavobacterium cyanobacteriorum sp. nov., isolated from cyanobacterial aggregates in a eutrophic lake.</title>
        <authorList>
            <person name="Cai H."/>
        </authorList>
    </citation>
    <scope>NUCLEOTIDE SEQUENCE [LARGE SCALE GENOMIC DNA]</scope>
    <source>
        <strain evidence="1 2">TH167</strain>
    </source>
</reference>
<evidence type="ECO:0000313" key="2">
    <source>
        <dbReference type="Proteomes" id="UP000216035"/>
    </source>
</evidence>
<evidence type="ECO:0008006" key="3">
    <source>
        <dbReference type="Google" id="ProtNLM"/>
    </source>
</evidence>
<accession>A0A256ADX2</accession>
<sequence length="252" mass="27445">MDPLAEEFPDQSPYNFVFNNPMRYVDPDGRAPVDWFKNSAGRVVWFDNKSKGFTDTNGEKWTNVGATTAQVQKNMNIPKSEVIKYTTLEAFGSDGTDGNGKSGAAANVVVFNNTAQVDYSMNVENTGTKGQLISGKSEITGVKVDARFSSETYAPGIQIDGVAGFFGVKSWTPTGKNFIFESTPFKDIGMPMLSNAPYHATSEASLFVPLNSYRRLTNSSSGVSSGLNLRFETTAQTTNRASQDQIQFNTSN</sequence>
<dbReference type="Gene3D" id="2.180.10.10">
    <property type="entry name" value="RHS repeat-associated core"/>
    <property type="match status" value="1"/>
</dbReference>